<keyword evidence="6 12" id="KW-0812">Transmembrane</keyword>
<dbReference type="GO" id="GO:0070069">
    <property type="term" value="C:cytochrome complex"/>
    <property type="evidence" value="ECO:0007669"/>
    <property type="project" value="TreeGrafter"/>
</dbReference>
<feature type="transmembrane region" description="Helical" evidence="12">
    <location>
        <begin position="303"/>
        <end position="326"/>
    </location>
</feature>
<dbReference type="RefSeq" id="WP_116074910.1">
    <property type="nucleotide sequence ID" value="NZ_CP187630.1"/>
</dbReference>
<evidence type="ECO:0000256" key="7">
    <source>
        <dbReference type="ARBA" id="ARBA00022723"/>
    </source>
</evidence>
<comment type="caution">
    <text evidence="13">The sequence shown here is derived from an EMBL/GenBank/DDBJ whole genome shotgun (WGS) entry which is preliminary data.</text>
</comment>
<gene>
    <name evidence="13" type="primary">cydB</name>
    <name evidence="13" type="ORF">C3744_14545</name>
</gene>
<evidence type="ECO:0000256" key="12">
    <source>
        <dbReference type="SAM" id="Phobius"/>
    </source>
</evidence>
<reference evidence="13 14" key="1">
    <citation type="journal article" date="2018" name="Appl. Environ. Microbiol.">
        <title>Antimicrobial susceptibility testing and tentative epidemiological cut-off values of five Bacillus species relevant for use as animal feed additives or for plant protection.</title>
        <authorList>
            <person name="Agerso Y."/>
            <person name="Stuer-Lauridsen B."/>
            <person name="Bjerre K."/>
            <person name="Jensen M.G."/>
            <person name="Johansen E."/>
            <person name="Bennedsen M."/>
            <person name="Brockmann E."/>
            <person name="Nielsen B."/>
        </authorList>
    </citation>
    <scope>NUCLEOTIDE SEQUENCE [LARGE SCALE GENOMIC DNA]</scope>
    <source>
        <strain evidence="13 14">CHCC20162</strain>
    </source>
</reference>
<dbReference type="PIRSF" id="PIRSF000267">
    <property type="entry name" value="Cyt_oxidse_sub2"/>
    <property type="match status" value="1"/>
</dbReference>
<dbReference type="GO" id="GO:0019646">
    <property type="term" value="P:aerobic electron transport chain"/>
    <property type="evidence" value="ECO:0007669"/>
    <property type="project" value="TreeGrafter"/>
</dbReference>
<name>A0A3D8X247_PRIMG</name>
<dbReference type="GO" id="GO:0016682">
    <property type="term" value="F:oxidoreductase activity, acting on diphenols and related substances as donors, oxygen as acceptor"/>
    <property type="evidence" value="ECO:0007669"/>
    <property type="project" value="TreeGrafter"/>
</dbReference>
<dbReference type="Proteomes" id="UP000256519">
    <property type="component" value="Unassembled WGS sequence"/>
</dbReference>
<proteinExistence type="inferred from homology"/>
<feature type="transmembrane region" description="Helical" evidence="12">
    <location>
        <begin position="158"/>
        <end position="179"/>
    </location>
</feature>
<keyword evidence="3" id="KW-0813">Transport</keyword>
<feature type="transmembrane region" description="Helical" evidence="12">
    <location>
        <begin position="260"/>
        <end position="283"/>
    </location>
</feature>
<keyword evidence="8" id="KW-0249">Electron transport</keyword>
<feature type="transmembrane region" description="Helical" evidence="12">
    <location>
        <begin position="6"/>
        <end position="32"/>
    </location>
</feature>
<dbReference type="AlphaFoldDB" id="A0A3D8X247"/>
<dbReference type="PANTHER" id="PTHR43141">
    <property type="entry name" value="CYTOCHROME BD2 SUBUNIT II"/>
    <property type="match status" value="1"/>
</dbReference>
<dbReference type="Pfam" id="PF02322">
    <property type="entry name" value="Cyt_bd_oxida_II"/>
    <property type="match status" value="1"/>
</dbReference>
<comment type="similarity">
    <text evidence="2">Belongs to the cytochrome ubiquinol oxidase subunit 2 family.</text>
</comment>
<dbReference type="InterPro" id="IPR003317">
    <property type="entry name" value="Cyt-d_oxidase_su2"/>
</dbReference>
<feature type="transmembrane region" description="Helical" evidence="12">
    <location>
        <begin position="84"/>
        <end position="103"/>
    </location>
</feature>
<dbReference type="PANTHER" id="PTHR43141:SF5">
    <property type="entry name" value="CYTOCHROME BD-I UBIQUINOL OXIDASE SUBUNIT 2"/>
    <property type="match status" value="1"/>
</dbReference>
<evidence type="ECO:0000256" key="4">
    <source>
        <dbReference type="ARBA" id="ARBA00022475"/>
    </source>
</evidence>
<evidence type="ECO:0000313" key="13">
    <source>
        <dbReference type="EMBL" id="RDZ14256.1"/>
    </source>
</evidence>
<keyword evidence="7" id="KW-0479">Metal-binding</keyword>
<keyword evidence="4" id="KW-1003">Cell membrane</keyword>
<keyword evidence="10" id="KW-0408">Iron</keyword>
<accession>A0A3D8X247</accession>
<comment type="subcellular location">
    <subcellularLocation>
        <location evidence="1">Cell membrane</location>
        <topology evidence="1">Multi-pass membrane protein</topology>
    </subcellularLocation>
</comment>
<evidence type="ECO:0000256" key="11">
    <source>
        <dbReference type="ARBA" id="ARBA00023136"/>
    </source>
</evidence>
<keyword evidence="11 12" id="KW-0472">Membrane</keyword>
<evidence type="ECO:0000256" key="1">
    <source>
        <dbReference type="ARBA" id="ARBA00004651"/>
    </source>
</evidence>
<keyword evidence="9 12" id="KW-1133">Transmembrane helix</keyword>
<feature type="transmembrane region" description="Helical" evidence="12">
    <location>
        <begin position="229"/>
        <end position="248"/>
    </location>
</feature>
<dbReference type="GO" id="GO:0046872">
    <property type="term" value="F:metal ion binding"/>
    <property type="evidence" value="ECO:0007669"/>
    <property type="project" value="UniProtKB-KW"/>
</dbReference>
<evidence type="ECO:0000256" key="8">
    <source>
        <dbReference type="ARBA" id="ARBA00022982"/>
    </source>
</evidence>
<evidence type="ECO:0000256" key="3">
    <source>
        <dbReference type="ARBA" id="ARBA00022448"/>
    </source>
</evidence>
<sequence>MFSLNEFWYLLVSILFVGFIFLEGFDFGIGMVSRFLGRNDLERRAFINTIGPFWDANEVWLISAIGAMFAAFPNWYATLLSGSYVLFVLLLLSLIGRGVAFEFRGKVEKQAWKNAWDWVIFFGSLFPPLIFGILFSALMKGLPVERNMQMNAGFSDIVNLYTITGGVTLTMLCLWHGLIFATIRTMDDIRDRSRKVAMKLLPVNALLLLIFSGMTFFETDLFSNHSRLMLYTFFIGIFVYLLAGFFLTRKKDGRAFAMSGLILILSISSIFAGLFPTVLVSSINESYSLTIHNAASGNYSLKIMSYAAIALLPFVLGYQIWSYYVFRKRVDHKEHMEY</sequence>
<evidence type="ECO:0000256" key="5">
    <source>
        <dbReference type="ARBA" id="ARBA00022617"/>
    </source>
</evidence>
<protein>
    <submittedName>
        <fullName evidence="13">Cytochrome d ubiquinol oxidase subunit II</fullName>
    </submittedName>
</protein>
<organism evidence="13 14">
    <name type="scientific">Priestia megaterium</name>
    <name type="common">Bacillus megaterium</name>
    <dbReference type="NCBI Taxonomy" id="1404"/>
    <lineage>
        <taxon>Bacteria</taxon>
        <taxon>Bacillati</taxon>
        <taxon>Bacillota</taxon>
        <taxon>Bacilli</taxon>
        <taxon>Bacillales</taxon>
        <taxon>Bacillaceae</taxon>
        <taxon>Priestia</taxon>
    </lineage>
</organism>
<evidence type="ECO:0000313" key="14">
    <source>
        <dbReference type="Proteomes" id="UP000256519"/>
    </source>
</evidence>
<dbReference type="EMBL" id="PQWM01000010">
    <property type="protein sequence ID" value="RDZ14256.1"/>
    <property type="molecule type" value="Genomic_DNA"/>
</dbReference>
<dbReference type="NCBIfam" id="TIGR00203">
    <property type="entry name" value="cydB"/>
    <property type="match status" value="1"/>
</dbReference>
<evidence type="ECO:0000256" key="2">
    <source>
        <dbReference type="ARBA" id="ARBA00007543"/>
    </source>
</evidence>
<keyword evidence="5" id="KW-0349">Heme</keyword>
<feature type="transmembrane region" description="Helical" evidence="12">
    <location>
        <begin position="115"/>
        <end position="138"/>
    </location>
</feature>
<dbReference type="GO" id="GO:0009055">
    <property type="term" value="F:electron transfer activity"/>
    <property type="evidence" value="ECO:0007669"/>
    <property type="project" value="TreeGrafter"/>
</dbReference>
<dbReference type="GO" id="GO:0005886">
    <property type="term" value="C:plasma membrane"/>
    <property type="evidence" value="ECO:0007669"/>
    <property type="project" value="UniProtKB-SubCell"/>
</dbReference>
<evidence type="ECO:0000256" key="6">
    <source>
        <dbReference type="ARBA" id="ARBA00022692"/>
    </source>
</evidence>
<evidence type="ECO:0000256" key="10">
    <source>
        <dbReference type="ARBA" id="ARBA00023004"/>
    </source>
</evidence>
<evidence type="ECO:0000256" key="9">
    <source>
        <dbReference type="ARBA" id="ARBA00022989"/>
    </source>
</evidence>
<feature type="transmembrane region" description="Helical" evidence="12">
    <location>
        <begin position="200"/>
        <end position="217"/>
    </location>
</feature>